<reference evidence="1 2" key="1">
    <citation type="submission" date="2019-06" db="EMBL/GenBank/DDBJ databases">
        <title>Complete genome sequence of Helicobacter suis SNTW101c.</title>
        <authorList>
            <person name="Rimbara E."/>
            <person name="Suzuki M."/>
            <person name="Matsui H."/>
            <person name="Nakamura M."/>
            <person name="Mori S."/>
            <person name="Shibayama K."/>
        </authorList>
    </citation>
    <scope>NUCLEOTIDE SEQUENCE [LARGE SCALE GENOMIC DNA]</scope>
    <source>
        <strain evidence="1 2">SNTW101c</strain>
    </source>
</reference>
<organism evidence="1 2">
    <name type="scientific">Helicobacter suis</name>
    <dbReference type="NCBI Taxonomy" id="104628"/>
    <lineage>
        <taxon>Bacteria</taxon>
        <taxon>Pseudomonadati</taxon>
        <taxon>Campylobacterota</taxon>
        <taxon>Epsilonproteobacteria</taxon>
        <taxon>Campylobacterales</taxon>
        <taxon>Helicobacteraceae</taxon>
        <taxon>Helicobacter</taxon>
    </lineage>
</organism>
<name>A0A6J4D0H2_9HELI</name>
<sequence length="78" mass="8805">MRKLILPLLLDCIHAQPGFFKDFKATNLAQKLNLASKLTENPHPCAHLKLGLTTQQLELGSQINALKNLKNQPRFLMI</sequence>
<gene>
    <name evidence="1" type="ORF">SNTW_11670</name>
</gene>
<dbReference type="AlphaFoldDB" id="A0A6J4D0H2"/>
<protein>
    <submittedName>
        <fullName evidence="1">Uncharacterized protein</fullName>
    </submittedName>
</protein>
<proteinExistence type="predicted"/>
<dbReference type="EMBL" id="AP019774">
    <property type="protein sequence ID" value="BCD70522.1"/>
    <property type="molecule type" value="Genomic_DNA"/>
</dbReference>
<accession>A0A6J4D0H2</accession>
<dbReference type="Proteomes" id="UP000317935">
    <property type="component" value="Chromosome"/>
</dbReference>
<evidence type="ECO:0000313" key="2">
    <source>
        <dbReference type="Proteomes" id="UP000317935"/>
    </source>
</evidence>
<evidence type="ECO:0000313" key="1">
    <source>
        <dbReference type="EMBL" id="BCD70522.1"/>
    </source>
</evidence>